<accession>S7UX96</accession>
<evidence type="ECO:0000259" key="8">
    <source>
        <dbReference type="Pfam" id="PF16901"/>
    </source>
</evidence>
<dbReference type="Pfam" id="PF16901">
    <property type="entry name" value="DAO_C"/>
    <property type="match status" value="1"/>
</dbReference>
<dbReference type="InterPro" id="IPR038299">
    <property type="entry name" value="DAO_C_sf"/>
</dbReference>
<proteinExistence type="inferred from homology"/>
<name>S7UX96_DESML</name>
<dbReference type="GO" id="GO:0006071">
    <property type="term" value="P:glycerol metabolic process"/>
    <property type="evidence" value="ECO:0007669"/>
    <property type="project" value="UniProtKB-KW"/>
</dbReference>
<dbReference type="Gene3D" id="3.50.50.60">
    <property type="entry name" value="FAD/NAD(P)-binding domain"/>
    <property type="match status" value="1"/>
</dbReference>
<evidence type="ECO:0000313" key="10">
    <source>
        <dbReference type="Proteomes" id="UP000014977"/>
    </source>
</evidence>
<dbReference type="InterPro" id="IPR000447">
    <property type="entry name" value="G3P_DH_FAD-dep"/>
</dbReference>
<sequence length="534" mass="59327">MNRDDMLKRIRRRETEWDFIIVGGGATGLGTAIDGASRGYQVLLIEQSDFAKGTSSRSTKLVHGGVRYLQQGNISLVLEALKERGLMRRNAPHLVHNLPFVVPNYDWWEGPFYGIGLKVYDMLAGRHGFGHSKGLSKEKTLEFIPTLEPKGLRGGVIYYDGQFDDARLAVNMAQTAVEQGGTVVNYMRVESLVKSGEMVRGVRARDLETGELYELTAKVVINATGVFSDGLRKMDDPEAPDIITPSQGVHIVLDRSFLPGDTAIMVPHTDDGRVLFAIPWKHRVVVGTTDTEMTEATLDPCPLPEEIDFLLAHAARYLTQDPTREDILSTFAGLRPLVSLGSHENTAAISRDHTLNISRSGLLTITGGKWTTYRKMAEETVDQAILLAQLQERPSVTRDLNIHGFHQNAVQFGHLAVYGADARSVREVLGEDTRYAKPLHPDHPYLAGEVVWAVRREMARTVEDFLSRRRRVLPTDARASIEMAPAVATLMARELGRDSRWADDQTTAFEDLARGYLADGRCRLKTKNSGEIPS</sequence>
<dbReference type="InterPro" id="IPR006076">
    <property type="entry name" value="FAD-dep_OxRdtase"/>
</dbReference>
<dbReference type="Proteomes" id="UP000014977">
    <property type="component" value="Unassembled WGS sequence"/>
</dbReference>
<dbReference type="Gene3D" id="1.10.8.870">
    <property type="entry name" value="Alpha-glycerophosphate oxidase, cap domain"/>
    <property type="match status" value="1"/>
</dbReference>
<dbReference type="GO" id="GO:0046168">
    <property type="term" value="P:glycerol-3-phosphate catabolic process"/>
    <property type="evidence" value="ECO:0007669"/>
    <property type="project" value="TreeGrafter"/>
</dbReference>
<dbReference type="OrthoDB" id="9766796at2"/>
<dbReference type="EMBL" id="ATHJ01000094">
    <property type="protein sequence ID" value="EPR38809.1"/>
    <property type="molecule type" value="Genomic_DNA"/>
</dbReference>
<dbReference type="PANTHER" id="PTHR11985">
    <property type="entry name" value="GLYCEROL-3-PHOSPHATE DEHYDROGENASE"/>
    <property type="match status" value="1"/>
</dbReference>
<comment type="cofactor">
    <cofactor evidence="1">
        <name>FAD</name>
        <dbReference type="ChEBI" id="CHEBI:57692"/>
    </cofactor>
</comment>
<comment type="caution">
    <text evidence="9">The sequence shown here is derived from an EMBL/GenBank/DDBJ whole genome shotgun (WGS) entry which is preliminary data.</text>
</comment>
<feature type="domain" description="FAD dependent oxidoreductase" evidence="7">
    <location>
        <begin position="18"/>
        <end position="374"/>
    </location>
</feature>
<dbReference type="PROSITE" id="PS00978">
    <property type="entry name" value="FAD_G3PDH_2"/>
    <property type="match status" value="1"/>
</dbReference>
<dbReference type="eggNOG" id="COG0578">
    <property type="taxonomic scope" value="Bacteria"/>
</dbReference>
<evidence type="ECO:0000313" key="9">
    <source>
        <dbReference type="EMBL" id="EPR38809.1"/>
    </source>
</evidence>
<dbReference type="SUPFAM" id="SSF51905">
    <property type="entry name" value="FAD/NAD(P)-binding domain"/>
    <property type="match status" value="1"/>
</dbReference>
<keyword evidence="4" id="KW-0319">Glycerol metabolism</keyword>
<keyword evidence="10" id="KW-1185">Reference proteome</keyword>
<dbReference type="PANTHER" id="PTHR11985:SF35">
    <property type="entry name" value="ANAEROBIC GLYCEROL-3-PHOSPHATE DEHYDROGENASE SUBUNIT A"/>
    <property type="match status" value="1"/>
</dbReference>
<dbReference type="RefSeq" id="WP_020876881.1">
    <property type="nucleotide sequence ID" value="NZ_ATHJ01000094.1"/>
</dbReference>
<evidence type="ECO:0000256" key="3">
    <source>
        <dbReference type="ARBA" id="ARBA00022630"/>
    </source>
</evidence>
<dbReference type="AlphaFoldDB" id="S7UX96"/>
<comment type="similarity">
    <text evidence="2">Belongs to the FAD-dependent glycerol-3-phosphate dehydrogenase family.</text>
</comment>
<dbReference type="STRING" id="897.B2D07_04590"/>
<dbReference type="PATRIC" id="fig|1121405.3.peg.2592"/>
<evidence type="ECO:0000256" key="5">
    <source>
        <dbReference type="ARBA" id="ARBA00022827"/>
    </source>
</evidence>
<keyword evidence="5" id="KW-0274">FAD</keyword>
<dbReference type="InterPro" id="IPR036188">
    <property type="entry name" value="FAD/NAD-bd_sf"/>
</dbReference>
<evidence type="ECO:0000259" key="7">
    <source>
        <dbReference type="Pfam" id="PF01266"/>
    </source>
</evidence>
<dbReference type="Gene3D" id="3.30.9.10">
    <property type="entry name" value="D-Amino Acid Oxidase, subunit A, domain 2"/>
    <property type="match status" value="1"/>
</dbReference>
<dbReference type="Pfam" id="PF01266">
    <property type="entry name" value="DAO"/>
    <property type="match status" value="1"/>
</dbReference>
<evidence type="ECO:0000256" key="6">
    <source>
        <dbReference type="ARBA" id="ARBA00023002"/>
    </source>
</evidence>
<dbReference type="PRINTS" id="PR01001">
    <property type="entry name" value="FADG3PDH"/>
</dbReference>
<evidence type="ECO:0000256" key="1">
    <source>
        <dbReference type="ARBA" id="ARBA00001974"/>
    </source>
</evidence>
<evidence type="ECO:0000256" key="4">
    <source>
        <dbReference type="ARBA" id="ARBA00022798"/>
    </source>
</evidence>
<gene>
    <name evidence="9" type="ORF">dsmv_0219</name>
</gene>
<dbReference type="InterPro" id="IPR031656">
    <property type="entry name" value="DAO_C"/>
</dbReference>
<organism evidence="9 10">
    <name type="scientific">Desulfococcus multivorans DSM 2059</name>
    <dbReference type="NCBI Taxonomy" id="1121405"/>
    <lineage>
        <taxon>Bacteria</taxon>
        <taxon>Pseudomonadati</taxon>
        <taxon>Thermodesulfobacteriota</taxon>
        <taxon>Desulfobacteria</taxon>
        <taxon>Desulfobacterales</taxon>
        <taxon>Desulfococcaceae</taxon>
        <taxon>Desulfococcus</taxon>
    </lineage>
</organism>
<feature type="domain" description="Alpha-glycerophosphate oxidase C-terminal" evidence="8">
    <location>
        <begin position="384"/>
        <end position="499"/>
    </location>
</feature>
<protein>
    <submittedName>
        <fullName evidence="9">FAD dependent oxidoreductase</fullName>
    </submittedName>
</protein>
<dbReference type="GO" id="GO:0004368">
    <property type="term" value="F:glycerol-3-phosphate dehydrogenase (quinone) activity"/>
    <property type="evidence" value="ECO:0007669"/>
    <property type="project" value="InterPro"/>
</dbReference>
<evidence type="ECO:0000256" key="2">
    <source>
        <dbReference type="ARBA" id="ARBA00007330"/>
    </source>
</evidence>
<reference evidence="9 10" key="1">
    <citation type="journal article" date="2013" name="Genome Announc.">
        <title>Draft genome sequences for three mercury-methylating, sulfate-reducing bacteria.</title>
        <authorList>
            <person name="Brown S.D."/>
            <person name="Hurt R.A.Jr."/>
            <person name="Gilmour C.C."/>
            <person name="Elias D.A."/>
        </authorList>
    </citation>
    <scope>NUCLEOTIDE SEQUENCE [LARGE SCALE GENOMIC DNA]</scope>
    <source>
        <strain evidence="9 10">DSM 2059</strain>
    </source>
</reference>
<keyword evidence="6" id="KW-0560">Oxidoreductase</keyword>
<keyword evidence="3" id="KW-0285">Flavoprotein</keyword>